<keyword evidence="4" id="KW-1185">Reference proteome</keyword>
<dbReference type="PANTHER" id="PTHR36195:SF4">
    <property type="entry name" value="DOMAIN PROTEIN, PUTATIVE (AFU_ORTHOLOGUE AFUA_5G01990)-RELATED"/>
    <property type="match status" value="1"/>
</dbReference>
<evidence type="ECO:0000256" key="1">
    <source>
        <dbReference type="SAM" id="MobiDB-lite"/>
    </source>
</evidence>
<proteinExistence type="predicted"/>
<gene>
    <name evidence="3" type="ORF">BCR34DRAFT_277745</name>
</gene>
<feature type="signal peptide" evidence="2">
    <location>
        <begin position="1"/>
        <end position="17"/>
    </location>
</feature>
<dbReference type="Pfam" id="PF04681">
    <property type="entry name" value="Bys1"/>
    <property type="match status" value="1"/>
</dbReference>
<dbReference type="EMBL" id="MCFA01000045">
    <property type="protein sequence ID" value="ORY13032.1"/>
    <property type="molecule type" value="Genomic_DNA"/>
</dbReference>
<feature type="chain" id="PRO_5012756478" description="Blastomyces yeast-phase-specific protein" evidence="2">
    <location>
        <begin position="18"/>
        <end position="252"/>
    </location>
</feature>
<comment type="caution">
    <text evidence="3">The sequence shown here is derived from an EMBL/GenBank/DDBJ whole genome shotgun (WGS) entry which is preliminary data.</text>
</comment>
<dbReference type="STRING" id="1231657.A0A1Y1ZRX9"/>
<keyword evidence="2" id="KW-0732">Signal</keyword>
<protein>
    <recommendedName>
        <fullName evidence="5">Blastomyces yeast-phase-specific protein</fullName>
    </recommendedName>
</protein>
<dbReference type="OrthoDB" id="3682664at2759"/>
<dbReference type="Proteomes" id="UP000193144">
    <property type="component" value="Unassembled WGS sequence"/>
</dbReference>
<evidence type="ECO:0000313" key="3">
    <source>
        <dbReference type="EMBL" id="ORY13032.1"/>
    </source>
</evidence>
<sequence length="252" mass="27400">MISQVLAMGGLVALAQSKAVISNMCSHPIYVWSVPAVPGAAENFVLKPNTIYEEPFRHGTTINPGIAIKVTMEADGIYNGKPELNFQYNVDKYDENKLWIGLATVRGSAFDGNTAFWTCYGPYKAPNVPTRLCQTSDNIELVLCGSQRTQPEKSPAPAPKDCAVEPDGQSRSVPRRCLPRIAAPKRTEPKKAEPKKEEQPKEQPKDLKPKSQEGTATCKCHCSDDVAGTVARNATETVVKVVNGSKTAHGEF</sequence>
<evidence type="ECO:0000256" key="2">
    <source>
        <dbReference type="SAM" id="SignalP"/>
    </source>
</evidence>
<dbReference type="AlphaFoldDB" id="A0A1Y1ZRX9"/>
<evidence type="ECO:0008006" key="5">
    <source>
        <dbReference type="Google" id="ProtNLM"/>
    </source>
</evidence>
<reference evidence="3 4" key="1">
    <citation type="submission" date="2016-07" db="EMBL/GenBank/DDBJ databases">
        <title>Pervasive Adenine N6-methylation of Active Genes in Fungi.</title>
        <authorList>
            <consortium name="DOE Joint Genome Institute"/>
            <person name="Mondo S.J."/>
            <person name="Dannebaum R.O."/>
            <person name="Kuo R.C."/>
            <person name="Labutti K."/>
            <person name="Haridas S."/>
            <person name="Kuo A."/>
            <person name="Salamov A."/>
            <person name="Ahrendt S.R."/>
            <person name="Lipzen A."/>
            <person name="Sullivan W."/>
            <person name="Andreopoulos W.B."/>
            <person name="Clum A."/>
            <person name="Lindquist E."/>
            <person name="Daum C."/>
            <person name="Ramamoorthy G.K."/>
            <person name="Gryganskyi A."/>
            <person name="Culley D."/>
            <person name="Magnuson J.K."/>
            <person name="James T.Y."/>
            <person name="O'Malley M.A."/>
            <person name="Stajich J.E."/>
            <person name="Spatafora J.W."/>
            <person name="Visel A."/>
            <person name="Grigoriev I.V."/>
        </authorList>
    </citation>
    <scope>NUCLEOTIDE SEQUENCE [LARGE SCALE GENOMIC DNA]</scope>
    <source>
        <strain evidence="3 4">CBS 115471</strain>
    </source>
</reference>
<dbReference type="InterPro" id="IPR006771">
    <property type="entry name" value="CetA-like"/>
</dbReference>
<name>A0A1Y1ZRX9_9PLEO</name>
<evidence type="ECO:0000313" key="4">
    <source>
        <dbReference type="Proteomes" id="UP000193144"/>
    </source>
</evidence>
<feature type="compositionally biased region" description="Basic and acidic residues" evidence="1">
    <location>
        <begin position="185"/>
        <end position="211"/>
    </location>
</feature>
<dbReference type="PANTHER" id="PTHR36195">
    <property type="entry name" value="DOMAIN PROTEIN, PUTATIVE (AFU_ORTHOLOGUE AFUA_5G01990)-RELATED-RELATED"/>
    <property type="match status" value="1"/>
</dbReference>
<organism evidence="3 4">
    <name type="scientific">Clohesyomyces aquaticus</name>
    <dbReference type="NCBI Taxonomy" id="1231657"/>
    <lineage>
        <taxon>Eukaryota</taxon>
        <taxon>Fungi</taxon>
        <taxon>Dikarya</taxon>
        <taxon>Ascomycota</taxon>
        <taxon>Pezizomycotina</taxon>
        <taxon>Dothideomycetes</taxon>
        <taxon>Pleosporomycetidae</taxon>
        <taxon>Pleosporales</taxon>
        <taxon>Lindgomycetaceae</taxon>
        <taxon>Clohesyomyces</taxon>
    </lineage>
</organism>
<accession>A0A1Y1ZRX9</accession>
<feature type="region of interest" description="Disordered" evidence="1">
    <location>
        <begin position="147"/>
        <end position="218"/>
    </location>
</feature>